<sequence>MVGLPHNCRAIMQRANPPGIGTLTEKELLDRLKVGVFLDQNKKKYWIDPNNYNCFMVFARDFTITFGRDKRYWDWDSFQETSKVFIEIVFLVKVMWLDVRGEIETSDLTPDVMYEVVFVMSLKDAASGWNIPVNLKLILPDGTKLERQEDFSSKPKKQILETVVGEFKTYQGMQGKIKFSLWEIKGEKIKLWKTGLVIKGAIIRPK</sequence>
<keyword evidence="2" id="KW-1185">Reference proteome</keyword>
<dbReference type="AlphaFoldDB" id="A0A9Q0KSW0"/>
<dbReference type="InterPro" id="IPR025886">
    <property type="entry name" value="PP2-like"/>
</dbReference>
<dbReference type="EMBL" id="JAMYWD010000003">
    <property type="protein sequence ID" value="KAJ4976218.1"/>
    <property type="molecule type" value="Genomic_DNA"/>
</dbReference>
<dbReference type="PANTHER" id="PTHR48478">
    <property type="entry name" value="LECTIN-LIKE"/>
    <property type="match status" value="1"/>
</dbReference>
<dbReference type="Proteomes" id="UP001141806">
    <property type="component" value="Unassembled WGS sequence"/>
</dbReference>
<organism evidence="1 2">
    <name type="scientific">Protea cynaroides</name>
    <dbReference type="NCBI Taxonomy" id="273540"/>
    <lineage>
        <taxon>Eukaryota</taxon>
        <taxon>Viridiplantae</taxon>
        <taxon>Streptophyta</taxon>
        <taxon>Embryophyta</taxon>
        <taxon>Tracheophyta</taxon>
        <taxon>Spermatophyta</taxon>
        <taxon>Magnoliopsida</taxon>
        <taxon>Proteales</taxon>
        <taxon>Proteaceae</taxon>
        <taxon>Protea</taxon>
    </lineage>
</organism>
<dbReference type="Pfam" id="PF14299">
    <property type="entry name" value="PP2"/>
    <property type="match status" value="1"/>
</dbReference>
<dbReference type="GO" id="GO:0030246">
    <property type="term" value="F:carbohydrate binding"/>
    <property type="evidence" value="ECO:0007669"/>
    <property type="project" value="InterPro"/>
</dbReference>
<dbReference type="PANTHER" id="PTHR48478:SF1">
    <property type="entry name" value="LECTIN-LIKE"/>
    <property type="match status" value="1"/>
</dbReference>
<comment type="caution">
    <text evidence="1">The sequence shown here is derived from an EMBL/GenBank/DDBJ whole genome shotgun (WGS) entry which is preliminary data.</text>
</comment>
<protein>
    <submittedName>
        <fullName evidence="1">Uncharacterized protein</fullName>
    </submittedName>
</protein>
<dbReference type="OrthoDB" id="533833at2759"/>
<accession>A0A9Q0KSW0</accession>
<evidence type="ECO:0000313" key="1">
    <source>
        <dbReference type="EMBL" id="KAJ4976218.1"/>
    </source>
</evidence>
<evidence type="ECO:0000313" key="2">
    <source>
        <dbReference type="Proteomes" id="UP001141806"/>
    </source>
</evidence>
<gene>
    <name evidence="1" type="ORF">NE237_001324</name>
</gene>
<reference evidence="1" key="1">
    <citation type="journal article" date="2023" name="Plant J.">
        <title>The genome of the king protea, Protea cynaroides.</title>
        <authorList>
            <person name="Chang J."/>
            <person name="Duong T.A."/>
            <person name="Schoeman C."/>
            <person name="Ma X."/>
            <person name="Roodt D."/>
            <person name="Barker N."/>
            <person name="Li Z."/>
            <person name="Van de Peer Y."/>
            <person name="Mizrachi E."/>
        </authorList>
    </citation>
    <scope>NUCLEOTIDE SEQUENCE</scope>
    <source>
        <tissue evidence="1">Young leaves</tissue>
    </source>
</reference>
<dbReference type="InterPro" id="IPR052147">
    <property type="entry name" value="PP2-like/Lectin"/>
</dbReference>
<name>A0A9Q0KSW0_9MAGN</name>
<proteinExistence type="predicted"/>